<proteinExistence type="predicted"/>
<dbReference type="EMBL" id="JAHSQO010000005">
    <property type="protein sequence ID" value="MBY8918134.1"/>
    <property type="molecule type" value="Genomic_DNA"/>
</dbReference>
<keyword evidence="1" id="KW-0472">Membrane</keyword>
<evidence type="ECO:0000313" key="2">
    <source>
        <dbReference type="EMBL" id="MBY8918134.1"/>
    </source>
</evidence>
<comment type="caution">
    <text evidence="2">The sequence shown here is derived from an EMBL/GenBank/DDBJ whole genome shotgun (WGS) entry which is preliminary data.</text>
</comment>
<evidence type="ECO:0000313" key="3">
    <source>
        <dbReference type="Proteomes" id="UP000777661"/>
    </source>
</evidence>
<dbReference type="Proteomes" id="UP000777661">
    <property type="component" value="Unassembled WGS sequence"/>
</dbReference>
<keyword evidence="1" id="KW-1133">Transmembrane helix</keyword>
<reference evidence="2 3" key="1">
    <citation type="submission" date="2021-06" db="EMBL/GenBank/DDBJ databases">
        <title>Nitratireductor porphyridii sp. nov., isolated from a small marine red alga, Porphyridium purpureum in South Korea.</title>
        <authorList>
            <person name="Kim K.H."/>
            <person name="Kristyanto S."/>
            <person name="Jeon C.O."/>
        </authorList>
    </citation>
    <scope>NUCLEOTIDE SEQUENCE [LARGE SCALE GENOMIC DNA]</scope>
    <source>
        <strain evidence="2 3">R6</strain>
    </source>
</reference>
<feature type="transmembrane region" description="Helical" evidence="1">
    <location>
        <begin position="84"/>
        <end position="100"/>
    </location>
</feature>
<gene>
    <name evidence="2" type="ORF">KVG22_16135</name>
</gene>
<protein>
    <submittedName>
        <fullName evidence="2">Transposase</fullName>
    </submittedName>
</protein>
<name>A0ABS7RB23_9HYPH</name>
<keyword evidence="1" id="KW-0812">Transmembrane</keyword>
<sequence>MDAVSANSSNNSDHAAIDSRKCFRIPAAHPPIPCRHDVINTGEEKPSKQPIPYGFEAYKVRNTVERCFNKLKHFRRIATRFDRQAVYFLGFLQIAAALIWM</sequence>
<evidence type="ECO:0000256" key="1">
    <source>
        <dbReference type="SAM" id="Phobius"/>
    </source>
</evidence>
<accession>A0ABS7RB23</accession>
<organism evidence="2 3">
    <name type="scientific">Nitratireductor rhodophyticola</name>
    <dbReference type="NCBI Taxonomy" id="2854036"/>
    <lineage>
        <taxon>Bacteria</taxon>
        <taxon>Pseudomonadati</taxon>
        <taxon>Pseudomonadota</taxon>
        <taxon>Alphaproteobacteria</taxon>
        <taxon>Hyphomicrobiales</taxon>
        <taxon>Phyllobacteriaceae</taxon>
        <taxon>Nitratireductor</taxon>
    </lineage>
</organism>
<keyword evidence="3" id="KW-1185">Reference proteome</keyword>